<dbReference type="PANTHER" id="PTHR35046:SF26">
    <property type="entry name" value="RNA-DIRECTED DNA POLYMERASE"/>
    <property type="match status" value="1"/>
</dbReference>
<dbReference type="GO" id="GO:0003676">
    <property type="term" value="F:nucleic acid binding"/>
    <property type="evidence" value="ECO:0007669"/>
    <property type="project" value="InterPro"/>
</dbReference>
<evidence type="ECO:0000259" key="1">
    <source>
        <dbReference type="PROSITE" id="PS50994"/>
    </source>
</evidence>
<dbReference type="Gene3D" id="3.10.10.10">
    <property type="entry name" value="HIV Type 1 Reverse Transcriptase, subunit A, domain 1"/>
    <property type="match status" value="1"/>
</dbReference>
<dbReference type="Gene3D" id="3.30.420.10">
    <property type="entry name" value="Ribonuclease H-like superfamily/Ribonuclease H"/>
    <property type="match status" value="1"/>
</dbReference>
<sequence length="715" mass="82401">MKFSPLHRRSHQSCLVTGVQYLEASKLSKSTLNQSCEYLRNNCAKDFVRVMNFMERDITMGEITILGEMDLRLGHHNLDDRDFPDHDEKLMGRVKIEAPTFDGRLNPKVFSDWMREMDHFFEWYDFSEEKRARFAKMKLIARAKLHWESVENHLRRTHQLPITGWQEMKAKLSEKYLPVSYLGNLLDQWHNLRQGTSHIAAQCANKTLIMETIEQEDDLEEEVYEPNLDDIVDIDNEGNEDPNRLVYIRALPLYDALPEDRDDRLDTSVVSVVRCALAQPKDNDDWRRTTIFQTYVKSGTKDCRVIVDSGSCINAISSNIVSRLGRPWLFDMDVTLFGRSNSCSFEFNGKRIKLNPVQPKSIGANKNKDMTKPRSVNIISPKAFEKTANQESIMFAIVAKEVTLDTNEEPKEEVRSVLQEFQDVFPDDLPNQLPPIRDIQHAIDLIPGAPLPNLPHYRMSPTEHDELAKQVNELLHKGILDSTLLYLCQTAHWEDISMDFVLGLPRTLRKHDSIFVVVDKFSKMAHFILCSKTSNASKVANLVFEEIVKLYGLPKTIVSDRDVRFMSYFWKTLWHLLGTKLKFSAAYHPQTDGQTKVVNRSLGNLLRCLVGENGRTWDTILPIAQFAYNNSVNRTFTRTISTTLSLTPPSPPICPQAHKESIDFILDEQVVLTRVGTIQCFLVCWHGRPELDSTWITHEELQQLDPDLFEHYQSS</sequence>
<dbReference type="SUPFAM" id="SSF53098">
    <property type="entry name" value="Ribonuclease H-like"/>
    <property type="match status" value="1"/>
</dbReference>
<name>A0A2N9HIP4_FAGSY</name>
<dbReference type="InterPro" id="IPR001584">
    <property type="entry name" value="Integrase_cat-core"/>
</dbReference>
<dbReference type="InterPro" id="IPR012337">
    <property type="entry name" value="RNaseH-like_sf"/>
</dbReference>
<dbReference type="SUPFAM" id="SSF56672">
    <property type="entry name" value="DNA/RNA polymerases"/>
    <property type="match status" value="1"/>
</dbReference>
<feature type="domain" description="Integrase catalytic" evidence="1">
    <location>
        <begin position="488"/>
        <end position="656"/>
    </location>
</feature>
<dbReference type="InterPro" id="IPR016197">
    <property type="entry name" value="Chromo-like_dom_sf"/>
</dbReference>
<dbReference type="AlphaFoldDB" id="A0A2N9HIP4"/>
<reference evidence="2" key="1">
    <citation type="submission" date="2018-02" db="EMBL/GenBank/DDBJ databases">
        <authorList>
            <person name="Cohen D.B."/>
            <person name="Kent A.D."/>
        </authorList>
    </citation>
    <scope>NUCLEOTIDE SEQUENCE</scope>
</reference>
<dbReference type="PROSITE" id="PS50994">
    <property type="entry name" value="INTEGRASE"/>
    <property type="match status" value="1"/>
</dbReference>
<dbReference type="SUPFAM" id="SSF54160">
    <property type="entry name" value="Chromo domain-like"/>
    <property type="match status" value="1"/>
</dbReference>
<dbReference type="PANTHER" id="PTHR35046">
    <property type="entry name" value="ZINC KNUCKLE (CCHC-TYPE) FAMILY PROTEIN"/>
    <property type="match status" value="1"/>
</dbReference>
<evidence type="ECO:0000313" key="2">
    <source>
        <dbReference type="EMBL" id="SPD14097.1"/>
    </source>
</evidence>
<dbReference type="EMBL" id="OIVN01003879">
    <property type="protein sequence ID" value="SPD14097.1"/>
    <property type="molecule type" value="Genomic_DNA"/>
</dbReference>
<proteinExistence type="predicted"/>
<protein>
    <recommendedName>
        <fullName evidence="1">Integrase catalytic domain-containing protein</fullName>
    </recommendedName>
</protein>
<dbReference type="InterPro" id="IPR043502">
    <property type="entry name" value="DNA/RNA_pol_sf"/>
</dbReference>
<dbReference type="GO" id="GO:0015074">
    <property type="term" value="P:DNA integration"/>
    <property type="evidence" value="ECO:0007669"/>
    <property type="project" value="InterPro"/>
</dbReference>
<organism evidence="2">
    <name type="scientific">Fagus sylvatica</name>
    <name type="common">Beechnut</name>
    <dbReference type="NCBI Taxonomy" id="28930"/>
    <lineage>
        <taxon>Eukaryota</taxon>
        <taxon>Viridiplantae</taxon>
        <taxon>Streptophyta</taxon>
        <taxon>Embryophyta</taxon>
        <taxon>Tracheophyta</taxon>
        <taxon>Spermatophyta</taxon>
        <taxon>Magnoliopsida</taxon>
        <taxon>eudicotyledons</taxon>
        <taxon>Gunneridae</taxon>
        <taxon>Pentapetalae</taxon>
        <taxon>rosids</taxon>
        <taxon>fabids</taxon>
        <taxon>Fagales</taxon>
        <taxon>Fagaceae</taxon>
        <taxon>Fagus</taxon>
    </lineage>
</organism>
<gene>
    <name evidence="2" type="ORF">FSB_LOCUS41979</name>
</gene>
<accession>A0A2N9HIP4</accession>
<dbReference type="InterPro" id="IPR036397">
    <property type="entry name" value="RNaseH_sf"/>
</dbReference>